<dbReference type="AlphaFoldDB" id="A0A1M6DBL5"/>
<dbReference type="RefSeq" id="WP_073186327.1">
    <property type="nucleotide sequence ID" value="NZ_FQZG01000012.1"/>
</dbReference>
<organism evidence="1 2">
    <name type="scientific">Tessaracoccus bendigoensis DSM 12906</name>
    <dbReference type="NCBI Taxonomy" id="1123357"/>
    <lineage>
        <taxon>Bacteria</taxon>
        <taxon>Bacillati</taxon>
        <taxon>Actinomycetota</taxon>
        <taxon>Actinomycetes</taxon>
        <taxon>Propionibacteriales</taxon>
        <taxon>Propionibacteriaceae</taxon>
        <taxon>Tessaracoccus</taxon>
    </lineage>
</organism>
<keyword evidence="2" id="KW-1185">Reference proteome</keyword>
<dbReference type="STRING" id="1123357.SAMN02745244_00877"/>
<dbReference type="OrthoDB" id="5189415at2"/>
<accession>A0A1M6DBL5</accession>
<protein>
    <submittedName>
        <fullName evidence="1">Uncharacterized protein</fullName>
    </submittedName>
</protein>
<gene>
    <name evidence="1" type="ORF">SAMN02745244_00877</name>
</gene>
<name>A0A1M6DBL5_9ACTN</name>
<reference evidence="1 2" key="1">
    <citation type="submission" date="2016-11" db="EMBL/GenBank/DDBJ databases">
        <authorList>
            <person name="Jaros S."/>
            <person name="Januszkiewicz K."/>
            <person name="Wedrychowicz H."/>
        </authorList>
    </citation>
    <scope>NUCLEOTIDE SEQUENCE [LARGE SCALE GENOMIC DNA]</scope>
    <source>
        <strain evidence="1 2">DSM 12906</strain>
    </source>
</reference>
<evidence type="ECO:0000313" key="2">
    <source>
        <dbReference type="Proteomes" id="UP000184512"/>
    </source>
</evidence>
<proteinExistence type="predicted"/>
<dbReference type="Proteomes" id="UP000184512">
    <property type="component" value="Unassembled WGS sequence"/>
</dbReference>
<sequence length="91" mass="9962">MNNDEPLTHLTVMKQDSASAFSLRPAAPYEIEGRMFEPGETVGVAVLLRSAEADRHGEVHAIITAADLPPRWEALALIGYDTGTLNYIDPR</sequence>
<dbReference type="EMBL" id="FQZG01000012">
    <property type="protein sequence ID" value="SHI70555.1"/>
    <property type="molecule type" value="Genomic_DNA"/>
</dbReference>
<evidence type="ECO:0000313" key="1">
    <source>
        <dbReference type="EMBL" id="SHI70555.1"/>
    </source>
</evidence>